<reference evidence="3" key="1">
    <citation type="submission" date="2023-07" db="EMBL/GenBank/DDBJ databases">
        <title>Whole genome shotgun sequence of Streptomyces nojiriensis NBRC 13794.</title>
        <authorList>
            <person name="Komaki H."/>
            <person name="Tamura T."/>
        </authorList>
    </citation>
    <scope>NUCLEOTIDE SEQUENCE [LARGE SCALE GENOMIC DNA]</scope>
    <source>
        <strain evidence="3">NBRC 13794</strain>
    </source>
</reference>
<protein>
    <submittedName>
        <fullName evidence="2">Uncharacterized protein</fullName>
    </submittedName>
</protein>
<dbReference type="Proteomes" id="UP000613974">
    <property type="component" value="Unassembled WGS sequence"/>
</dbReference>
<feature type="compositionally biased region" description="Low complexity" evidence="1">
    <location>
        <begin position="79"/>
        <end position="94"/>
    </location>
</feature>
<organism evidence="2 3">
    <name type="scientific">Streptomyces nojiriensis</name>
    <dbReference type="NCBI Taxonomy" id="66374"/>
    <lineage>
        <taxon>Bacteria</taxon>
        <taxon>Bacillati</taxon>
        <taxon>Actinomycetota</taxon>
        <taxon>Actinomycetes</taxon>
        <taxon>Kitasatosporales</taxon>
        <taxon>Streptomycetaceae</taxon>
        <taxon>Streptomyces</taxon>
    </lineage>
</organism>
<name>A0ABQ3SYK1_9ACTN</name>
<comment type="caution">
    <text evidence="2">The sequence shown here is derived from an EMBL/GenBank/DDBJ whole genome shotgun (WGS) entry which is preliminary data.</text>
</comment>
<gene>
    <name evidence="2" type="ORF">Snoj_71370</name>
</gene>
<keyword evidence="3" id="KW-1185">Reference proteome</keyword>
<evidence type="ECO:0000313" key="3">
    <source>
        <dbReference type="Proteomes" id="UP000613974"/>
    </source>
</evidence>
<feature type="compositionally biased region" description="Polar residues" evidence="1">
    <location>
        <begin position="18"/>
        <end position="30"/>
    </location>
</feature>
<accession>A0ABQ3SYK1</accession>
<evidence type="ECO:0000256" key="1">
    <source>
        <dbReference type="SAM" id="MobiDB-lite"/>
    </source>
</evidence>
<feature type="region of interest" description="Disordered" evidence="1">
    <location>
        <begin position="1"/>
        <end position="94"/>
    </location>
</feature>
<evidence type="ECO:0000313" key="2">
    <source>
        <dbReference type="EMBL" id="GHI73219.1"/>
    </source>
</evidence>
<sequence>MVLGADSTVPPAAINRTEWMSSSGAVSLSRNPDAPEPVARATSSSAEKAVSTAPAGRRGAGDVREAPGPLRRTADGGRRTAAAGRGPGLRRSPG</sequence>
<dbReference type="EMBL" id="BNEC01000005">
    <property type="protein sequence ID" value="GHI73219.1"/>
    <property type="molecule type" value="Genomic_DNA"/>
</dbReference>
<proteinExistence type="predicted"/>